<dbReference type="InterPro" id="IPR011711">
    <property type="entry name" value="GntR_C"/>
</dbReference>
<dbReference type="STRING" id="1293439.WH87_00395"/>
<keyword evidence="1" id="KW-0805">Transcription regulation</keyword>
<dbReference type="PRINTS" id="PR00035">
    <property type="entry name" value="HTHGNTR"/>
</dbReference>
<dbReference type="Gene3D" id="1.10.10.10">
    <property type="entry name" value="Winged helix-like DNA-binding domain superfamily/Winged helix DNA-binding domain"/>
    <property type="match status" value="1"/>
</dbReference>
<dbReference type="Proteomes" id="UP000033411">
    <property type="component" value="Unassembled WGS sequence"/>
</dbReference>
<evidence type="ECO:0000259" key="4">
    <source>
        <dbReference type="PROSITE" id="PS50949"/>
    </source>
</evidence>
<keyword evidence="2" id="KW-0238">DNA-binding</keyword>
<dbReference type="Gene3D" id="1.20.120.530">
    <property type="entry name" value="GntR ligand-binding domain-like"/>
    <property type="match status" value="1"/>
</dbReference>
<evidence type="ECO:0000256" key="3">
    <source>
        <dbReference type="ARBA" id="ARBA00023163"/>
    </source>
</evidence>
<accession>A0A0F5QN14</accession>
<evidence type="ECO:0000313" key="6">
    <source>
        <dbReference type="Proteomes" id="UP000033411"/>
    </source>
</evidence>
<dbReference type="InterPro" id="IPR036388">
    <property type="entry name" value="WH-like_DNA-bd_sf"/>
</dbReference>
<dbReference type="InterPro" id="IPR008920">
    <property type="entry name" value="TF_FadR/GntR_C"/>
</dbReference>
<dbReference type="SUPFAM" id="SSF48008">
    <property type="entry name" value="GntR ligand-binding domain-like"/>
    <property type="match status" value="1"/>
</dbReference>
<evidence type="ECO:0000313" key="5">
    <source>
        <dbReference type="EMBL" id="KKC41449.1"/>
    </source>
</evidence>
<dbReference type="Pfam" id="PF07729">
    <property type="entry name" value="FCD"/>
    <property type="match status" value="1"/>
</dbReference>
<dbReference type="Pfam" id="PF00392">
    <property type="entry name" value="GntR"/>
    <property type="match status" value="1"/>
</dbReference>
<gene>
    <name evidence="5" type="ORF">WH87_00395</name>
</gene>
<evidence type="ECO:0000256" key="2">
    <source>
        <dbReference type="ARBA" id="ARBA00023125"/>
    </source>
</evidence>
<organism evidence="5 6">
    <name type="scientific">Devosia epidermidihirudinis</name>
    <dbReference type="NCBI Taxonomy" id="1293439"/>
    <lineage>
        <taxon>Bacteria</taxon>
        <taxon>Pseudomonadati</taxon>
        <taxon>Pseudomonadota</taxon>
        <taxon>Alphaproteobacteria</taxon>
        <taxon>Hyphomicrobiales</taxon>
        <taxon>Devosiaceae</taxon>
        <taxon>Devosia</taxon>
    </lineage>
</organism>
<dbReference type="InterPro" id="IPR036390">
    <property type="entry name" value="WH_DNA-bd_sf"/>
</dbReference>
<keyword evidence="3" id="KW-0804">Transcription</keyword>
<dbReference type="RefSeq" id="WP_046137784.1">
    <property type="nucleotide sequence ID" value="NZ_LANJ01000001.1"/>
</dbReference>
<dbReference type="PANTHER" id="PTHR43537">
    <property type="entry name" value="TRANSCRIPTIONAL REGULATOR, GNTR FAMILY"/>
    <property type="match status" value="1"/>
</dbReference>
<evidence type="ECO:0000256" key="1">
    <source>
        <dbReference type="ARBA" id="ARBA00023015"/>
    </source>
</evidence>
<comment type="caution">
    <text evidence="5">The sequence shown here is derived from an EMBL/GenBank/DDBJ whole genome shotgun (WGS) entry which is preliminary data.</text>
</comment>
<dbReference type="SUPFAM" id="SSF46785">
    <property type="entry name" value="Winged helix' DNA-binding domain"/>
    <property type="match status" value="1"/>
</dbReference>
<keyword evidence="6" id="KW-1185">Reference proteome</keyword>
<dbReference type="PROSITE" id="PS50949">
    <property type="entry name" value="HTH_GNTR"/>
    <property type="match status" value="1"/>
</dbReference>
<sequence length="251" mass="27275">MSVNTAVPDSKSTTGPASFVRERVLGVLGRRILSGHYKQNVVLPTEAQLCEEFGVSRTAMREAIKMLAAKGMIVSRQRAGTRVQEASNWNRLDPDVLEWMNGIDFDPDFVRGLIEARQAIEPAAARLAAMRATAKDLALIEEAYDAMCAAPTTDLAACAEADVAFHASILRASHNPIFAGLVSLIGQSLANSFRLTTSVSQSYVTTLDAHGDVLEAIRLRQPEIASERMRALIEIASSDLLRHTAELRKTA</sequence>
<feature type="domain" description="HTH gntR-type" evidence="4">
    <location>
        <begin position="18"/>
        <end position="86"/>
    </location>
</feature>
<dbReference type="SMART" id="SM00345">
    <property type="entry name" value="HTH_GNTR"/>
    <property type="match status" value="1"/>
</dbReference>
<protein>
    <submittedName>
        <fullName evidence="5">Transcriptional regulator</fullName>
    </submittedName>
</protein>
<reference evidence="5 6" key="1">
    <citation type="submission" date="2015-03" db="EMBL/GenBank/DDBJ databases">
        <authorList>
            <person name="Lepp D."/>
            <person name="Hassan Y.I."/>
            <person name="Li X.-Z."/>
            <person name="Zhou T."/>
        </authorList>
    </citation>
    <scope>NUCLEOTIDE SEQUENCE [LARGE SCALE GENOMIC DNA]</scope>
    <source>
        <strain evidence="5 6">E84</strain>
    </source>
</reference>
<dbReference type="GO" id="GO:0003677">
    <property type="term" value="F:DNA binding"/>
    <property type="evidence" value="ECO:0007669"/>
    <property type="project" value="UniProtKB-KW"/>
</dbReference>
<dbReference type="InterPro" id="IPR000524">
    <property type="entry name" value="Tscrpt_reg_HTH_GntR"/>
</dbReference>
<name>A0A0F5QN14_9HYPH</name>
<dbReference type="GO" id="GO:0003700">
    <property type="term" value="F:DNA-binding transcription factor activity"/>
    <property type="evidence" value="ECO:0007669"/>
    <property type="project" value="InterPro"/>
</dbReference>
<dbReference type="PATRIC" id="fig|1293439.3.peg.86"/>
<dbReference type="CDD" id="cd07377">
    <property type="entry name" value="WHTH_GntR"/>
    <property type="match status" value="1"/>
</dbReference>
<dbReference type="SMART" id="SM00895">
    <property type="entry name" value="FCD"/>
    <property type="match status" value="1"/>
</dbReference>
<proteinExistence type="predicted"/>
<dbReference type="OrthoDB" id="9809707at2"/>
<dbReference type="AlphaFoldDB" id="A0A0F5QN14"/>
<dbReference type="EMBL" id="LANJ01000001">
    <property type="protein sequence ID" value="KKC41449.1"/>
    <property type="molecule type" value="Genomic_DNA"/>
</dbReference>
<dbReference type="PANTHER" id="PTHR43537:SF44">
    <property type="entry name" value="GNTR FAMILY REGULATORY PROTEIN"/>
    <property type="match status" value="1"/>
</dbReference>